<dbReference type="Pfam" id="PF00239">
    <property type="entry name" value="Resolvase"/>
    <property type="match status" value="1"/>
</dbReference>
<dbReference type="InterPro" id="IPR036162">
    <property type="entry name" value="Resolvase-like_N_sf"/>
</dbReference>
<evidence type="ECO:0000259" key="2">
    <source>
        <dbReference type="PROSITE" id="PS51737"/>
    </source>
</evidence>
<reference evidence="3" key="1">
    <citation type="journal article" date="2021" name="PeerJ">
        <title>Extensive microbial diversity within the chicken gut microbiome revealed by metagenomics and culture.</title>
        <authorList>
            <person name="Gilroy R."/>
            <person name="Ravi A."/>
            <person name="Getino M."/>
            <person name="Pursley I."/>
            <person name="Horton D.L."/>
            <person name="Alikhan N.F."/>
            <person name="Baker D."/>
            <person name="Gharbi K."/>
            <person name="Hall N."/>
            <person name="Watson M."/>
            <person name="Adriaenssens E.M."/>
            <person name="Foster-Nyarko E."/>
            <person name="Jarju S."/>
            <person name="Secka A."/>
            <person name="Antonio M."/>
            <person name="Oren A."/>
            <person name="Chaudhuri R.R."/>
            <person name="La Ragione R."/>
            <person name="Hildebrand F."/>
            <person name="Pallen M.J."/>
        </authorList>
    </citation>
    <scope>NUCLEOTIDE SEQUENCE</scope>
    <source>
        <strain evidence="3">CHK186-1790</strain>
    </source>
</reference>
<dbReference type="InterPro" id="IPR006119">
    <property type="entry name" value="Resolv_N"/>
</dbReference>
<name>A0A9D2SZX9_9FIRM</name>
<feature type="domain" description="Recombinase" evidence="2">
    <location>
        <begin position="162"/>
        <end position="302"/>
    </location>
</feature>
<dbReference type="Gene3D" id="3.90.1750.20">
    <property type="entry name" value="Putative Large Serine Recombinase, Chain B, Domain 2"/>
    <property type="match status" value="1"/>
</dbReference>
<dbReference type="InterPro" id="IPR025827">
    <property type="entry name" value="Zn_ribbon_recom_dom"/>
</dbReference>
<dbReference type="Pfam" id="PF07508">
    <property type="entry name" value="Recombinase"/>
    <property type="match status" value="1"/>
</dbReference>
<dbReference type="SMART" id="SM00857">
    <property type="entry name" value="Resolvase"/>
    <property type="match status" value="1"/>
</dbReference>
<dbReference type="Proteomes" id="UP000823882">
    <property type="component" value="Unassembled WGS sequence"/>
</dbReference>
<evidence type="ECO:0000259" key="1">
    <source>
        <dbReference type="PROSITE" id="PS51736"/>
    </source>
</evidence>
<sequence>MKGRRAALYLRLSRDDEGAGESESITNQRALLTAYAREHSYIVAGEYVDDGWSGLDFDRPALRRLLSDVDAGKLDVVLVKDLSRLGRDYIRTGELTELYFPARRVRCIAVNDGFDSARSEGSDLAPLRNVLNEMYARDTSRKIRSALSAKRVRGAYLSSFAPYGYRKDPTDKNHLLPDGEAAEVVRAIFARAAAGEGPGEIARALNHRGLSPPGHYRQTGRLLGGGEGTGWTASTVSKLLGNRTYLGCTVQGKTARPSFKARASLSKPPEEWVVVEGTHTPLVSRACFEEAARRRRSRTCRGEGGFRNRFSGLARCADCGHGMSSVGTRRKGSAADLACGAYKLQGSGACTNHFIGYEVLEALVGEEARRVLTLPEAERAELARRLGERWDREAGARREAPDRLRREAERTEGLIQNLYEDRQSGALEEGRFYALLERYQARAKELRERLAALEGGEAAAAADRTAFLTRALEELDAWARREELEEDVLFGLLDRVEVGQGSYAGAGRAREKRQRVELFFRFQVPEAEREVLL</sequence>
<dbReference type="InterPro" id="IPR038109">
    <property type="entry name" value="DNA_bind_recomb_sf"/>
</dbReference>
<gene>
    <name evidence="3" type="ORF">H9701_01965</name>
</gene>
<dbReference type="InterPro" id="IPR050639">
    <property type="entry name" value="SSR_resolvase"/>
</dbReference>
<protein>
    <submittedName>
        <fullName evidence="3">Recombinase family protein</fullName>
    </submittedName>
</protein>
<dbReference type="PROSITE" id="PS51737">
    <property type="entry name" value="RECOMBINASE_DNA_BIND"/>
    <property type="match status" value="1"/>
</dbReference>
<dbReference type="Gene3D" id="3.40.50.1390">
    <property type="entry name" value="Resolvase, N-terminal catalytic domain"/>
    <property type="match status" value="1"/>
</dbReference>
<dbReference type="GO" id="GO:0000150">
    <property type="term" value="F:DNA strand exchange activity"/>
    <property type="evidence" value="ECO:0007669"/>
    <property type="project" value="InterPro"/>
</dbReference>
<dbReference type="PANTHER" id="PTHR30461:SF23">
    <property type="entry name" value="DNA RECOMBINASE-RELATED"/>
    <property type="match status" value="1"/>
</dbReference>
<feature type="domain" description="Resolvase/invertase-type recombinase catalytic" evidence="1">
    <location>
        <begin position="5"/>
        <end position="154"/>
    </location>
</feature>
<dbReference type="PANTHER" id="PTHR30461">
    <property type="entry name" value="DNA-INVERTASE FROM LAMBDOID PROPHAGE"/>
    <property type="match status" value="1"/>
</dbReference>
<dbReference type="CDD" id="cd03770">
    <property type="entry name" value="SR_TndX_transposase"/>
    <property type="match status" value="1"/>
</dbReference>
<dbReference type="InterPro" id="IPR011109">
    <property type="entry name" value="DNA_bind_recombinase_dom"/>
</dbReference>
<comment type="caution">
    <text evidence="3">The sequence shown here is derived from an EMBL/GenBank/DDBJ whole genome shotgun (WGS) entry which is preliminary data.</text>
</comment>
<dbReference type="EMBL" id="DWWJ01000035">
    <property type="protein sequence ID" value="HJC40306.1"/>
    <property type="molecule type" value="Genomic_DNA"/>
</dbReference>
<reference evidence="3" key="2">
    <citation type="submission" date="2021-04" db="EMBL/GenBank/DDBJ databases">
        <authorList>
            <person name="Gilroy R."/>
        </authorList>
    </citation>
    <scope>NUCLEOTIDE SEQUENCE</scope>
    <source>
        <strain evidence="3">CHK186-1790</strain>
    </source>
</reference>
<dbReference type="Pfam" id="PF13408">
    <property type="entry name" value="Zn_ribbon_recom"/>
    <property type="match status" value="1"/>
</dbReference>
<dbReference type="GO" id="GO:0003677">
    <property type="term" value="F:DNA binding"/>
    <property type="evidence" value="ECO:0007669"/>
    <property type="project" value="InterPro"/>
</dbReference>
<organism evidence="3 4">
    <name type="scientific">Candidatus Intestinimonas pullistercoris</name>
    <dbReference type="NCBI Taxonomy" id="2838623"/>
    <lineage>
        <taxon>Bacteria</taxon>
        <taxon>Bacillati</taxon>
        <taxon>Bacillota</taxon>
        <taxon>Clostridia</taxon>
        <taxon>Eubacteriales</taxon>
        <taxon>Intestinimonas</taxon>
    </lineage>
</organism>
<accession>A0A9D2SZX9</accession>
<dbReference type="AlphaFoldDB" id="A0A9D2SZX9"/>
<dbReference type="PROSITE" id="PS51736">
    <property type="entry name" value="RECOMBINASES_3"/>
    <property type="match status" value="1"/>
</dbReference>
<evidence type="ECO:0000313" key="4">
    <source>
        <dbReference type="Proteomes" id="UP000823882"/>
    </source>
</evidence>
<evidence type="ECO:0000313" key="3">
    <source>
        <dbReference type="EMBL" id="HJC40306.1"/>
    </source>
</evidence>
<proteinExistence type="predicted"/>
<dbReference type="SUPFAM" id="SSF53041">
    <property type="entry name" value="Resolvase-like"/>
    <property type="match status" value="1"/>
</dbReference>